<organism evidence="4 5">
    <name type="scientific">Kingella negevensis</name>
    <dbReference type="NCBI Taxonomy" id="1522312"/>
    <lineage>
        <taxon>Bacteria</taxon>
        <taxon>Pseudomonadati</taxon>
        <taxon>Pseudomonadota</taxon>
        <taxon>Betaproteobacteria</taxon>
        <taxon>Neisseriales</taxon>
        <taxon>Neisseriaceae</taxon>
        <taxon>Kingella</taxon>
    </lineage>
</organism>
<dbReference type="InterPro" id="IPR013321">
    <property type="entry name" value="Arc_rbn_hlx_hlx"/>
</dbReference>
<dbReference type="InterPro" id="IPR007337">
    <property type="entry name" value="RelB/DinJ"/>
</dbReference>
<dbReference type="GO" id="GO:0006351">
    <property type="term" value="P:DNA-templated transcription"/>
    <property type="evidence" value="ECO:0007669"/>
    <property type="project" value="TreeGrafter"/>
</dbReference>
<dbReference type="NCBIfam" id="TIGR02384">
    <property type="entry name" value="RelB_DinJ"/>
    <property type="match status" value="1"/>
</dbReference>
<dbReference type="GO" id="GO:0015643">
    <property type="term" value="F:toxic substance binding"/>
    <property type="evidence" value="ECO:0007669"/>
    <property type="project" value="InterPro"/>
</dbReference>
<dbReference type="GeneID" id="83625672"/>
<accession>A0A238TFI0</accession>
<dbReference type="Gene3D" id="1.10.1220.10">
    <property type="entry name" value="Met repressor-like"/>
    <property type="match status" value="1"/>
</dbReference>
<evidence type="ECO:0000313" key="5">
    <source>
        <dbReference type="Proteomes" id="UP000215450"/>
    </source>
</evidence>
<dbReference type="GO" id="GO:0000987">
    <property type="term" value="F:cis-regulatory region sequence-specific DNA binding"/>
    <property type="evidence" value="ECO:0007669"/>
    <property type="project" value="InterPro"/>
</dbReference>
<evidence type="ECO:0000313" key="3">
    <source>
        <dbReference type="EMBL" id="SMQ12943.1"/>
    </source>
</evidence>
<dbReference type="EMBL" id="FXUV02000044">
    <property type="protein sequence ID" value="SNB79199.1"/>
    <property type="molecule type" value="Genomic_DNA"/>
</dbReference>
<reference evidence="3" key="1">
    <citation type="submission" date="2017-05" db="EMBL/GenBank/DDBJ databases">
        <authorList>
            <person name="Song R."/>
            <person name="Chenine A.L."/>
            <person name="Ruprecht R.M."/>
        </authorList>
    </citation>
    <scope>NUCLEOTIDE SEQUENCE</scope>
    <source>
        <strain evidence="3">Kingella_eburonensis</strain>
    </source>
</reference>
<keyword evidence="5" id="KW-1185">Reference proteome</keyword>
<dbReference type="AlphaFoldDB" id="A0A238TFI0"/>
<dbReference type="Proteomes" id="UP000215450">
    <property type="component" value="Unassembled WGS sequence"/>
</dbReference>
<name>A0A238TFI0_9NEIS</name>
<protein>
    <submittedName>
        <fullName evidence="4">Bifunctional antitoxin/transcriptional repressor RelB</fullName>
    </submittedName>
</protein>
<evidence type="ECO:0000256" key="1">
    <source>
        <dbReference type="ARBA" id="ARBA00010562"/>
    </source>
</evidence>
<dbReference type="EMBL" id="FXUV01000038">
    <property type="protein sequence ID" value="SMQ12943.1"/>
    <property type="molecule type" value="Genomic_DNA"/>
</dbReference>
<dbReference type="Pfam" id="PF04221">
    <property type="entry name" value="RelB"/>
    <property type="match status" value="1"/>
</dbReference>
<dbReference type="PANTHER" id="PTHR38781">
    <property type="entry name" value="ANTITOXIN DINJ-RELATED"/>
    <property type="match status" value="1"/>
</dbReference>
<dbReference type="GO" id="GO:0006355">
    <property type="term" value="P:regulation of DNA-templated transcription"/>
    <property type="evidence" value="ECO:0007669"/>
    <property type="project" value="InterPro"/>
</dbReference>
<dbReference type="OrthoDB" id="8613542at2"/>
<dbReference type="PIRSF" id="PIRSF003108">
    <property type="entry name" value="DinJ"/>
    <property type="match status" value="1"/>
</dbReference>
<dbReference type="GO" id="GO:0044010">
    <property type="term" value="P:single-species biofilm formation"/>
    <property type="evidence" value="ECO:0007669"/>
    <property type="project" value="InterPro"/>
</dbReference>
<gene>
    <name evidence="3" type="ORF">KEBURONENSIS_01760</name>
    <name evidence="4" type="ORF">KEBURONENSIS_01763</name>
</gene>
<proteinExistence type="inferred from homology"/>
<comment type="similarity">
    <text evidence="1">Belongs to the RelB/DinJ antitoxin family.</text>
</comment>
<evidence type="ECO:0000313" key="4">
    <source>
        <dbReference type="EMBL" id="SNB79199.1"/>
    </source>
</evidence>
<sequence length="97" mass="11132">MATTNYNIRIEQDLRDKAFSVLESYGLAPAQAIKLFLKQVADTQTVPLSFNHHGTSRIPNETTLAAIQEILEDKETRHLKRYSSMEEMMNDIAEFDE</sequence>
<dbReference type="InterPro" id="IPR026262">
    <property type="entry name" value="DinJ"/>
</dbReference>
<dbReference type="RefSeq" id="WP_032136821.1">
    <property type="nucleotide sequence ID" value="NZ_CCNJ01000032.1"/>
</dbReference>
<keyword evidence="2" id="KW-1277">Toxin-antitoxin system</keyword>
<dbReference type="PANTHER" id="PTHR38781:SF1">
    <property type="entry name" value="ANTITOXIN DINJ-RELATED"/>
    <property type="match status" value="1"/>
</dbReference>
<reference evidence="4 5" key="2">
    <citation type="submission" date="2017-06" db="EMBL/GenBank/DDBJ databases">
        <authorList>
            <person name="Kim H.J."/>
            <person name="Triplett B.A."/>
        </authorList>
    </citation>
    <scope>NUCLEOTIDE SEQUENCE [LARGE SCALE GENOMIC DNA]</scope>
    <source>
        <strain evidence="4">Kingella_eburonensis</strain>
    </source>
</reference>
<dbReference type="STRING" id="1522312.GCA_900177895_01574"/>
<evidence type="ECO:0000256" key="2">
    <source>
        <dbReference type="ARBA" id="ARBA00022649"/>
    </source>
</evidence>